<gene>
    <name evidence="1" type="ORF">Tco_0936755</name>
</gene>
<evidence type="ECO:0000313" key="2">
    <source>
        <dbReference type="Proteomes" id="UP001151760"/>
    </source>
</evidence>
<accession>A0ABQ5DCA4</accession>
<dbReference type="EMBL" id="BQNB010015178">
    <property type="protein sequence ID" value="GJT36890.1"/>
    <property type="molecule type" value="Genomic_DNA"/>
</dbReference>
<comment type="caution">
    <text evidence="1">The sequence shown here is derived from an EMBL/GenBank/DDBJ whole genome shotgun (WGS) entry which is preliminary data.</text>
</comment>
<proteinExistence type="predicted"/>
<protein>
    <submittedName>
        <fullName evidence="1">Uncharacterized protein</fullName>
    </submittedName>
</protein>
<dbReference type="Proteomes" id="UP001151760">
    <property type="component" value="Unassembled WGS sequence"/>
</dbReference>
<organism evidence="1 2">
    <name type="scientific">Tanacetum coccineum</name>
    <dbReference type="NCBI Taxonomy" id="301880"/>
    <lineage>
        <taxon>Eukaryota</taxon>
        <taxon>Viridiplantae</taxon>
        <taxon>Streptophyta</taxon>
        <taxon>Embryophyta</taxon>
        <taxon>Tracheophyta</taxon>
        <taxon>Spermatophyta</taxon>
        <taxon>Magnoliopsida</taxon>
        <taxon>eudicotyledons</taxon>
        <taxon>Gunneridae</taxon>
        <taxon>Pentapetalae</taxon>
        <taxon>asterids</taxon>
        <taxon>campanulids</taxon>
        <taxon>Asterales</taxon>
        <taxon>Asteraceae</taxon>
        <taxon>Asteroideae</taxon>
        <taxon>Anthemideae</taxon>
        <taxon>Anthemidinae</taxon>
        <taxon>Tanacetum</taxon>
    </lineage>
</organism>
<keyword evidence="2" id="KW-1185">Reference proteome</keyword>
<evidence type="ECO:0000313" key="1">
    <source>
        <dbReference type="EMBL" id="GJT36890.1"/>
    </source>
</evidence>
<name>A0ABQ5DCA4_9ASTR</name>
<sequence>MFEFSSCLLVDSAINLVNDSSRLGLRSGYEEFPLFHWWNPGPAALYCPTGLLNTGTPYSVLRIRHIGWKNRYVV</sequence>
<reference evidence="1" key="2">
    <citation type="submission" date="2022-01" db="EMBL/GenBank/DDBJ databases">
        <authorList>
            <person name="Yamashiro T."/>
            <person name="Shiraishi A."/>
            <person name="Satake H."/>
            <person name="Nakayama K."/>
        </authorList>
    </citation>
    <scope>NUCLEOTIDE SEQUENCE</scope>
</reference>
<reference evidence="1" key="1">
    <citation type="journal article" date="2022" name="Int. J. Mol. Sci.">
        <title>Draft Genome of Tanacetum Coccineum: Genomic Comparison of Closely Related Tanacetum-Family Plants.</title>
        <authorList>
            <person name="Yamashiro T."/>
            <person name="Shiraishi A."/>
            <person name="Nakayama K."/>
            <person name="Satake H."/>
        </authorList>
    </citation>
    <scope>NUCLEOTIDE SEQUENCE</scope>
</reference>